<sequence>MKKKQGSNKHKISLSICLNLSIAVVMILVSIFIFMIDKAHMKKQALIEAQEKAKIILDRNLATHTFFAKQLKPAVFKLSDPYRPEDYFEPSWMSSTYAVREIDKYFKLLGSKDFYYKECAINARSPENEADAFERSFLQDLNTDPLLKERTLIREVDGQYYFMILKRGEVMVQSCLRCHTIPENAPKGLSDMYGPERSFGRKVDDVVSAISIKIPLSKAYANADKYSRKTLIVLALSFCFLMVVQFLIFRFFMVEPLSRIRKKAIQIIENDEHLGEEVPVPFTHDLGEMATAFNQMSKKLRRHVDNLEQIVTERTSELNASNEQYKSLFNGMINGFALHEIIFDNNNRPIDYKFLAVNPAFERITGLKAKDVIGGTVLGILPGTEKSWIDKYGKVVLSGDSVCFENYSVELDKYFYISAYRPAKNHFACIFEDITEKKKVEIEREKLVVALQKSLDEIKTLRGIIPICSTCHKIRNDEGFWQQVDQYISEHSKAVFSHGMCMECSDKLYSGQDWYDEGKKDGTIEE</sequence>
<dbReference type="PROSITE" id="PS50885">
    <property type="entry name" value="HAMP"/>
    <property type="match status" value="1"/>
</dbReference>
<keyword evidence="4" id="KW-1185">Reference proteome</keyword>
<dbReference type="SUPFAM" id="SSF55785">
    <property type="entry name" value="PYP-like sensor domain (PAS domain)"/>
    <property type="match status" value="1"/>
</dbReference>
<dbReference type="EMBL" id="CP003985">
    <property type="protein sequence ID" value="AGF77952.1"/>
    <property type="molecule type" value="Genomic_DNA"/>
</dbReference>
<dbReference type="SMART" id="SM00304">
    <property type="entry name" value="HAMP"/>
    <property type="match status" value="1"/>
</dbReference>
<dbReference type="Proteomes" id="UP000011721">
    <property type="component" value="Chromosome"/>
</dbReference>
<dbReference type="CDD" id="cd06225">
    <property type="entry name" value="HAMP"/>
    <property type="match status" value="1"/>
</dbReference>
<dbReference type="PATRIC" id="fig|1167006.5.peg.1535"/>
<dbReference type="GO" id="GO:0007165">
    <property type="term" value="P:signal transduction"/>
    <property type="evidence" value="ECO:0007669"/>
    <property type="project" value="InterPro"/>
</dbReference>
<evidence type="ECO:0000259" key="2">
    <source>
        <dbReference type="PROSITE" id="PS50885"/>
    </source>
</evidence>
<dbReference type="KEGG" id="dsf:UWK_01392"/>
<accession>M1P8H2</accession>
<dbReference type="Gene3D" id="6.10.340.10">
    <property type="match status" value="1"/>
</dbReference>
<dbReference type="HOGENOM" id="CLU_039155_0_0_7"/>
<proteinExistence type="predicted"/>
<dbReference type="STRING" id="1167006.UWK_01392"/>
<dbReference type="InterPro" id="IPR003660">
    <property type="entry name" value="HAMP_dom"/>
</dbReference>
<keyword evidence="1" id="KW-1133">Transmembrane helix</keyword>
<dbReference type="Pfam" id="PF13188">
    <property type="entry name" value="PAS_8"/>
    <property type="match status" value="1"/>
</dbReference>
<dbReference type="RefSeq" id="WP_015403643.1">
    <property type="nucleotide sequence ID" value="NC_020304.1"/>
</dbReference>
<dbReference type="NCBIfam" id="TIGR00229">
    <property type="entry name" value="sensory_box"/>
    <property type="match status" value="1"/>
</dbReference>
<dbReference type="Pfam" id="PF11845">
    <property type="entry name" value="Tll0287-like"/>
    <property type="match status" value="1"/>
</dbReference>
<organism evidence="3 4">
    <name type="scientific">Desulfocapsa sulfexigens (strain DSM 10523 / SB164P1)</name>
    <dbReference type="NCBI Taxonomy" id="1167006"/>
    <lineage>
        <taxon>Bacteria</taxon>
        <taxon>Pseudomonadati</taxon>
        <taxon>Thermodesulfobacteriota</taxon>
        <taxon>Desulfobulbia</taxon>
        <taxon>Desulfobulbales</taxon>
        <taxon>Desulfocapsaceae</taxon>
        <taxon>Desulfocapsa</taxon>
    </lineage>
</organism>
<dbReference type="OrthoDB" id="5420883at2"/>
<keyword evidence="1" id="KW-0472">Membrane</keyword>
<gene>
    <name evidence="3" type="ordered locus">UWK_01392</name>
</gene>
<dbReference type="Gene3D" id="3.30.450.20">
    <property type="entry name" value="PAS domain"/>
    <property type="match status" value="1"/>
</dbReference>
<feature type="transmembrane region" description="Helical" evidence="1">
    <location>
        <begin position="12"/>
        <end position="36"/>
    </location>
</feature>
<dbReference type="InterPro" id="IPR021796">
    <property type="entry name" value="Tll0287-like_dom"/>
</dbReference>
<evidence type="ECO:0000313" key="3">
    <source>
        <dbReference type="EMBL" id="AGF77952.1"/>
    </source>
</evidence>
<dbReference type="AlphaFoldDB" id="M1P8H2"/>
<keyword evidence="1" id="KW-0812">Transmembrane</keyword>
<name>M1P8H2_DESSD</name>
<evidence type="ECO:0000313" key="4">
    <source>
        <dbReference type="Proteomes" id="UP000011721"/>
    </source>
</evidence>
<dbReference type="GO" id="GO:0016020">
    <property type="term" value="C:membrane"/>
    <property type="evidence" value="ECO:0007669"/>
    <property type="project" value="InterPro"/>
</dbReference>
<reference evidence="4" key="1">
    <citation type="journal article" date="2013" name="Stand. Genomic Sci.">
        <title>Complete genome sequence of Desulfocapsa sulfexigens, a marine deltaproteobacterium specialized in disproportionating inorganic sulfur compounds.</title>
        <authorList>
            <person name="Finster K.W."/>
            <person name="Kjeldsen K.U."/>
            <person name="Kube M."/>
            <person name="Reinhardt R."/>
            <person name="Mussmann M."/>
            <person name="Amann R."/>
            <person name="Schreiber L."/>
        </authorList>
    </citation>
    <scope>NUCLEOTIDE SEQUENCE [LARGE SCALE GENOMIC DNA]</scope>
    <source>
        <strain evidence="4">DSM 10523 / SB164P1</strain>
    </source>
</reference>
<dbReference type="eggNOG" id="COG3850">
    <property type="taxonomic scope" value="Bacteria"/>
</dbReference>
<evidence type="ECO:0000256" key="1">
    <source>
        <dbReference type="SAM" id="Phobius"/>
    </source>
</evidence>
<dbReference type="InterPro" id="IPR035965">
    <property type="entry name" value="PAS-like_dom_sf"/>
</dbReference>
<protein>
    <submittedName>
        <fullName evidence="3">PAS domain S-box</fullName>
    </submittedName>
</protein>
<feature type="domain" description="HAMP" evidence="2">
    <location>
        <begin position="251"/>
        <end position="305"/>
    </location>
</feature>
<dbReference type="InterPro" id="IPR000014">
    <property type="entry name" value="PAS"/>
</dbReference>
<feature type="transmembrane region" description="Helical" evidence="1">
    <location>
        <begin position="231"/>
        <end position="253"/>
    </location>
</feature>